<name>A0A367YSE2_9ACTN</name>
<reference evidence="2 3" key="1">
    <citation type="submission" date="2018-07" db="EMBL/GenBank/DDBJ databases">
        <title>Desertimonas flava gen. nov. sp. nov.</title>
        <authorList>
            <person name="Liu S."/>
        </authorList>
    </citation>
    <scope>NUCLEOTIDE SEQUENCE [LARGE SCALE GENOMIC DNA]</scope>
    <source>
        <strain evidence="2 3">16Sb5-5</strain>
    </source>
</reference>
<dbReference type="Gene3D" id="3.30.450.180">
    <property type="match status" value="1"/>
</dbReference>
<dbReference type="PROSITE" id="PS50943">
    <property type="entry name" value="HTH_CROC1"/>
    <property type="match status" value="1"/>
</dbReference>
<keyword evidence="3" id="KW-1185">Reference proteome</keyword>
<evidence type="ECO:0000313" key="2">
    <source>
        <dbReference type="EMBL" id="RCK68805.1"/>
    </source>
</evidence>
<proteinExistence type="predicted"/>
<accession>A0A367YSE2</accession>
<evidence type="ECO:0000259" key="1">
    <source>
        <dbReference type="PROSITE" id="PS50943"/>
    </source>
</evidence>
<dbReference type="PANTHER" id="PTHR35010:SF2">
    <property type="entry name" value="BLL4672 PROTEIN"/>
    <property type="match status" value="1"/>
</dbReference>
<dbReference type="RefSeq" id="WP_114127429.1">
    <property type="nucleotide sequence ID" value="NZ_QOUI01000009.1"/>
</dbReference>
<feature type="domain" description="HTH cro/C1-type" evidence="1">
    <location>
        <begin position="33"/>
        <end position="80"/>
    </location>
</feature>
<sequence length="281" mass="30821">MDSELATVLRVWRDRTTPEQVGLPVNGPRRVSGLRREELAMLAGVSMEYVTRLEQGRAEAPSASVLTALARALQLDDDEQAHLFTLAGHAAPGRTRVLRQVPASVRRLTEQLGANPVAVADAGWGLLLWNEPWAALFGDLSAARGRRRNVAWRRFADGARGGITHLDEDAFERGLVADLRTALGRYPDDEELRSMVGDLRASSPRFAALWQQNRVGVHRGSRKTIDHPQVGRLTVDCDVLTADRGDLKVIVYTAPAGSEAAGKLDLLRVLGRQDLTGDRTR</sequence>
<dbReference type="EMBL" id="QOUI01000009">
    <property type="protein sequence ID" value="RCK68805.1"/>
    <property type="molecule type" value="Genomic_DNA"/>
</dbReference>
<dbReference type="AlphaFoldDB" id="A0A367YSE2"/>
<dbReference type="PANTHER" id="PTHR35010">
    <property type="entry name" value="BLL4672 PROTEIN-RELATED"/>
    <property type="match status" value="1"/>
</dbReference>
<dbReference type="InterPro" id="IPR041413">
    <property type="entry name" value="MLTR_LBD"/>
</dbReference>
<protein>
    <submittedName>
        <fullName evidence="2">XRE family transcriptional regulator</fullName>
    </submittedName>
</protein>
<dbReference type="InterPro" id="IPR001387">
    <property type="entry name" value="Cro/C1-type_HTH"/>
</dbReference>
<dbReference type="CDD" id="cd00093">
    <property type="entry name" value="HTH_XRE"/>
    <property type="match status" value="1"/>
</dbReference>
<dbReference type="Gene3D" id="1.10.260.40">
    <property type="entry name" value="lambda repressor-like DNA-binding domains"/>
    <property type="match status" value="1"/>
</dbReference>
<dbReference type="SMART" id="SM00530">
    <property type="entry name" value="HTH_XRE"/>
    <property type="match status" value="1"/>
</dbReference>
<dbReference type="InterPro" id="IPR010982">
    <property type="entry name" value="Lambda_DNA-bd_dom_sf"/>
</dbReference>
<dbReference type="Pfam" id="PF13560">
    <property type="entry name" value="HTH_31"/>
    <property type="match status" value="1"/>
</dbReference>
<gene>
    <name evidence="2" type="ORF">DT076_14625</name>
</gene>
<comment type="caution">
    <text evidence="2">The sequence shown here is derived from an EMBL/GenBank/DDBJ whole genome shotgun (WGS) entry which is preliminary data.</text>
</comment>
<dbReference type="Pfam" id="PF17765">
    <property type="entry name" value="MLTR_LBD"/>
    <property type="match status" value="1"/>
</dbReference>
<dbReference type="SUPFAM" id="SSF47413">
    <property type="entry name" value="lambda repressor-like DNA-binding domains"/>
    <property type="match status" value="1"/>
</dbReference>
<evidence type="ECO:0000313" key="3">
    <source>
        <dbReference type="Proteomes" id="UP000252770"/>
    </source>
</evidence>
<dbReference type="Proteomes" id="UP000252770">
    <property type="component" value="Unassembled WGS sequence"/>
</dbReference>
<organism evidence="2 3">
    <name type="scientific">Desertihabitans brevis</name>
    <dbReference type="NCBI Taxonomy" id="2268447"/>
    <lineage>
        <taxon>Bacteria</taxon>
        <taxon>Bacillati</taxon>
        <taxon>Actinomycetota</taxon>
        <taxon>Actinomycetes</taxon>
        <taxon>Propionibacteriales</taxon>
        <taxon>Propionibacteriaceae</taxon>
        <taxon>Desertihabitans</taxon>
    </lineage>
</organism>
<dbReference type="GO" id="GO:0003677">
    <property type="term" value="F:DNA binding"/>
    <property type="evidence" value="ECO:0007669"/>
    <property type="project" value="InterPro"/>
</dbReference>